<dbReference type="Proteomes" id="UP000094600">
    <property type="component" value="Chromosome"/>
</dbReference>
<dbReference type="STRING" id="351679.A9255_05350"/>
<evidence type="ECO:0000313" key="2">
    <source>
        <dbReference type="EMBL" id="PHM51686.1"/>
    </source>
</evidence>
<dbReference type="EMBL" id="CP016176">
    <property type="protein sequence ID" value="AOM40049.1"/>
    <property type="molecule type" value="Genomic_DNA"/>
</dbReference>
<evidence type="ECO:0000313" key="4">
    <source>
        <dbReference type="Proteomes" id="UP000094600"/>
    </source>
</evidence>
<accession>A0A2G0Q528</accession>
<dbReference type="RefSeq" id="WP_069315791.1">
    <property type="nucleotide sequence ID" value="NZ_CAWNQJ010000040.1"/>
</dbReference>
<evidence type="ECO:0000313" key="5">
    <source>
        <dbReference type="Proteomes" id="UP000225433"/>
    </source>
</evidence>
<keyword evidence="4" id="KW-1185">Reference proteome</keyword>
<reference evidence="1 4" key="1">
    <citation type="submission" date="2016-06" db="EMBL/GenBank/DDBJ databases">
        <title>Bacterial characters and pathogenicity of Xenorhabdus hominickii from an entomopathogenic nematode, Steinernema monticolum.</title>
        <authorList>
            <person name="Park Y."/>
            <person name="Kim Y."/>
        </authorList>
    </citation>
    <scope>NUCLEOTIDE SEQUENCE [LARGE SCALE GENOMIC DNA]</scope>
    <source>
        <strain evidence="1 4">ANU1</strain>
    </source>
</reference>
<dbReference type="KEGG" id="xho:A9255_05350"/>
<dbReference type="AlphaFoldDB" id="A0A2G0Q528"/>
<evidence type="ECO:0000313" key="1">
    <source>
        <dbReference type="EMBL" id="AOM40049.1"/>
    </source>
</evidence>
<gene>
    <name evidence="1" type="ORF">A9255_05350</name>
    <name evidence="3" type="ORF">Xhom_03396</name>
    <name evidence="2" type="ORF">Xhom_04820</name>
</gene>
<sequence length="78" mass="8686">MPDADLNNAASALMGADYGPDGVRFYTRRKTITQHWIKHENNEAAKFAFPSNQLISLTYSKSGNFTAHTCKISHSLNL</sequence>
<proteinExistence type="predicted"/>
<evidence type="ECO:0000313" key="3">
    <source>
        <dbReference type="EMBL" id="PHM54319.1"/>
    </source>
</evidence>
<name>A0A2G0Q528_XENHO</name>
<reference evidence="3 5" key="2">
    <citation type="journal article" date="2017" name="Nat. Microbiol.">
        <title>Natural product diversity associated with the nematode symbionts Photorhabdus and Xenorhabdus.</title>
        <authorList>
            <person name="Tobias N.J."/>
            <person name="Wolff H."/>
            <person name="Djahanschiri B."/>
            <person name="Grundmann F."/>
            <person name="Kronenwerth M."/>
            <person name="Shi Y.M."/>
            <person name="Simonyi S."/>
            <person name="Grun P."/>
            <person name="Shapiro-Ilan D."/>
            <person name="Pidot S.J."/>
            <person name="Stinear T.P."/>
            <person name="Ebersberger I."/>
            <person name="Bode H.B."/>
        </authorList>
    </citation>
    <scope>NUCLEOTIDE SEQUENCE [LARGE SCALE GENOMIC DNA]</scope>
    <source>
        <strain evidence="3 5">DSM 17903</strain>
    </source>
</reference>
<dbReference type="EMBL" id="NJAI01000014">
    <property type="protein sequence ID" value="PHM51686.1"/>
    <property type="molecule type" value="Genomic_DNA"/>
</dbReference>
<dbReference type="Proteomes" id="UP000225433">
    <property type="component" value="Unassembled WGS sequence"/>
</dbReference>
<dbReference type="EMBL" id="NJAI01000005">
    <property type="protein sequence ID" value="PHM54319.1"/>
    <property type="molecule type" value="Genomic_DNA"/>
</dbReference>
<protein>
    <submittedName>
        <fullName evidence="3">Methylmalonate-semialdehyde dehydrogenase</fullName>
    </submittedName>
</protein>
<organism evidence="3 5">
    <name type="scientific">Xenorhabdus hominickii</name>
    <dbReference type="NCBI Taxonomy" id="351679"/>
    <lineage>
        <taxon>Bacteria</taxon>
        <taxon>Pseudomonadati</taxon>
        <taxon>Pseudomonadota</taxon>
        <taxon>Gammaproteobacteria</taxon>
        <taxon>Enterobacterales</taxon>
        <taxon>Morganellaceae</taxon>
        <taxon>Xenorhabdus</taxon>
    </lineage>
</organism>